<accession>A0AAP0CSR5</accession>
<feature type="compositionally biased region" description="Polar residues" evidence="2">
    <location>
        <begin position="377"/>
        <end position="388"/>
    </location>
</feature>
<dbReference type="EMBL" id="JBCNJP010000023">
    <property type="protein sequence ID" value="KAK9058629.1"/>
    <property type="molecule type" value="Genomic_DNA"/>
</dbReference>
<gene>
    <name evidence="3" type="ORF">SSX86_023471</name>
</gene>
<dbReference type="PANTHER" id="PTHR46519">
    <property type="entry name" value="RING/U-BOX SUPERFAMILY PROTEIN"/>
    <property type="match status" value="1"/>
</dbReference>
<comment type="caution">
    <text evidence="3">The sequence shown here is derived from an EMBL/GenBank/DDBJ whole genome shotgun (WGS) entry which is preliminary data.</text>
</comment>
<keyword evidence="1" id="KW-0175">Coiled coil</keyword>
<feature type="region of interest" description="Disordered" evidence="2">
    <location>
        <begin position="428"/>
        <end position="447"/>
    </location>
</feature>
<dbReference type="Proteomes" id="UP001408789">
    <property type="component" value="Unassembled WGS sequence"/>
</dbReference>
<evidence type="ECO:0000313" key="3">
    <source>
        <dbReference type="EMBL" id="KAK9058629.1"/>
    </source>
</evidence>
<evidence type="ECO:0000313" key="4">
    <source>
        <dbReference type="Proteomes" id="UP001408789"/>
    </source>
</evidence>
<sequence>MAVAGVHKASGLDMLFDNKERPTTPTSSIRKMWRDLEKEGRVKENERRETSVIVPESPCSSYFEGKSMESEDALRGANEIENECPQGRNQMVLQEKGDTRKMLNEWGSKSFAGHTVYSSSRLNNECKRMRKCIESSTQQCDPYRTIGSEKSATQIGSRINGAQSSIRRIYGRQALLDLLTKFGRERKREVDNLLENRFVSNFAHRHRIQSLLKGRFLRNQRFVVDEKQTSVAASELGFLRQTHAVSDIRKGFLTKLNNCCHAAQSDSDTSSDNEMNNYDLIEQAGEVVQKMPHEISENLETGNLTNHLESHNPPEFPSAAGIMHGNNILQYEEREKLPFKLDYSPAVNQFDFDTSSDSDMTNEYSEPVVGEQFETNNFTLNPESTNPQECAESDSDSVSDTSSEIDMKFGHIDQAEEIIHEIPNASHDLQKRAQSDSDSNSSSDNDLKFDHIHQAEETVHKIPNVSHSASHDDGGWFQETVGSDFLESHEEEWYDNDNVVNRTESWFGGNSSYLEAALVSRSNTFHWSDDDDDNGSRVAELTELTNRRRVSNLLQSDFGARLDHLMQSYVKRQDQAFESEHKRMQDHDQQQSLDEKANGIDASPQTHGYLDLDYLLSTEQEIIKGLRIDMEALEQRMNDMQKMLEACMDMQYELQRSVRQEIHSALDRSSTSRGAFEDDGVSNYQPKSTPQTGDCFLCCDDGFESLPNRSAQMLHVCSKCAQKVNWSKLKESVRHP</sequence>
<evidence type="ECO:0000256" key="1">
    <source>
        <dbReference type="SAM" id="Coils"/>
    </source>
</evidence>
<dbReference type="PANTHER" id="PTHR46519:SF3">
    <property type="entry name" value="RING_U-BOX SUPERFAMILY PROTEIN"/>
    <property type="match status" value="1"/>
</dbReference>
<feature type="region of interest" description="Disordered" evidence="2">
    <location>
        <begin position="666"/>
        <end position="689"/>
    </location>
</feature>
<evidence type="ECO:0000256" key="2">
    <source>
        <dbReference type="SAM" id="MobiDB-lite"/>
    </source>
</evidence>
<dbReference type="AlphaFoldDB" id="A0AAP0CSR5"/>
<keyword evidence="4" id="KW-1185">Reference proteome</keyword>
<proteinExistence type="predicted"/>
<name>A0AAP0CSR5_9ASTR</name>
<protein>
    <submittedName>
        <fullName evidence="3">Uncharacterized protein</fullName>
    </submittedName>
</protein>
<feature type="region of interest" description="Disordered" evidence="2">
    <location>
        <begin position="377"/>
        <end position="402"/>
    </location>
</feature>
<reference evidence="3 4" key="1">
    <citation type="submission" date="2024-04" db="EMBL/GenBank/DDBJ databases">
        <title>The reference genome of an endangered Asteraceae, Deinandra increscens subsp. villosa, native to the Central Coast of California.</title>
        <authorList>
            <person name="Guilliams M."/>
            <person name="Hasenstab-Lehman K."/>
            <person name="Meyer R."/>
            <person name="Mcevoy S."/>
        </authorList>
    </citation>
    <scope>NUCLEOTIDE SEQUENCE [LARGE SCALE GENOMIC DNA]</scope>
    <source>
        <tissue evidence="3">Leaf</tissue>
    </source>
</reference>
<organism evidence="3 4">
    <name type="scientific">Deinandra increscens subsp. villosa</name>
    <dbReference type="NCBI Taxonomy" id="3103831"/>
    <lineage>
        <taxon>Eukaryota</taxon>
        <taxon>Viridiplantae</taxon>
        <taxon>Streptophyta</taxon>
        <taxon>Embryophyta</taxon>
        <taxon>Tracheophyta</taxon>
        <taxon>Spermatophyta</taxon>
        <taxon>Magnoliopsida</taxon>
        <taxon>eudicotyledons</taxon>
        <taxon>Gunneridae</taxon>
        <taxon>Pentapetalae</taxon>
        <taxon>asterids</taxon>
        <taxon>campanulids</taxon>
        <taxon>Asterales</taxon>
        <taxon>Asteraceae</taxon>
        <taxon>Asteroideae</taxon>
        <taxon>Heliantheae alliance</taxon>
        <taxon>Madieae</taxon>
        <taxon>Madiinae</taxon>
        <taxon>Deinandra</taxon>
    </lineage>
</organism>
<feature type="coiled-coil region" evidence="1">
    <location>
        <begin position="616"/>
        <end position="650"/>
    </location>
</feature>